<evidence type="ECO:0000313" key="2">
    <source>
        <dbReference type="Proteomes" id="UP000053105"/>
    </source>
</evidence>
<evidence type="ECO:0000313" key="1">
    <source>
        <dbReference type="EMBL" id="KOX72460.1"/>
    </source>
</evidence>
<sequence length="294" mass="34226">MDRVNLSAQSRAKNMDTLEIKKQCLEAFKQQYVPISAFLRTSYASARDEHVDSTVSSPEVLPGVSKVRRIGRKSGRSSYSSREYSEVSPEDSKRCTVTYPEAESDIEPSRPTKISTFRNFIENRWIRGLNLLTSELRAFFMDPEVTEEFLAVKLVSAKKTLIECYFEAVVLNPFSHHLAHNSYYSKSRFLTWKKPKRLLTLSKQAFKEHDIHKKLKETAAALQCCYEIKMRLFTGHLKIQESSFYIFLLLLSTLKVKLVSFSQKIQFCSKQLEDHFPKEHNFYALLHLYFYPFG</sequence>
<gene>
    <name evidence="1" type="ORF">WN51_01560</name>
</gene>
<dbReference type="OrthoDB" id="10630149at2759"/>
<reference evidence="1 2" key="1">
    <citation type="submission" date="2015-07" db="EMBL/GenBank/DDBJ databases">
        <title>The genome of Melipona quadrifasciata.</title>
        <authorList>
            <person name="Pan H."/>
            <person name="Kapheim K."/>
        </authorList>
    </citation>
    <scope>NUCLEOTIDE SEQUENCE [LARGE SCALE GENOMIC DNA]</scope>
    <source>
        <strain evidence="1">0111107301</strain>
        <tissue evidence="1">Whole body</tissue>
    </source>
</reference>
<proteinExistence type="predicted"/>
<keyword evidence="2" id="KW-1185">Reference proteome</keyword>
<organism evidence="1 2">
    <name type="scientific">Melipona quadrifasciata</name>
    <dbReference type="NCBI Taxonomy" id="166423"/>
    <lineage>
        <taxon>Eukaryota</taxon>
        <taxon>Metazoa</taxon>
        <taxon>Ecdysozoa</taxon>
        <taxon>Arthropoda</taxon>
        <taxon>Hexapoda</taxon>
        <taxon>Insecta</taxon>
        <taxon>Pterygota</taxon>
        <taxon>Neoptera</taxon>
        <taxon>Endopterygota</taxon>
        <taxon>Hymenoptera</taxon>
        <taxon>Apocrita</taxon>
        <taxon>Aculeata</taxon>
        <taxon>Apoidea</taxon>
        <taxon>Anthophila</taxon>
        <taxon>Apidae</taxon>
        <taxon>Melipona</taxon>
    </lineage>
</organism>
<name>A0A0M8ZWC9_9HYME</name>
<dbReference type="EMBL" id="KQ435821">
    <property type="protein sequence ID" value="KOX72460.1"/>
    <property type="molecule type" value="Genomic_DNA"/>
</dbReference>
<accession>A0A0M8ZWC9</accession>
<dbReference type="Proteomes" id="UP000053105">
    <property type="component" value="Unassembled WGS sequence"/>
</dbReference>
<protein>
    <submittedName>
        <fullName evidence="1">Uncharacterized protein</fullName>
    </submittedName>
</protein>
<dbReference type="AlphaFoldDB" id="A0A0M8ZWC9"/>